<feature type="transmembrane region" description="Helical" evidence="5">
    <location>
        <begin position="206"/>
        <end position="225"/>
    </location>
</feature>
<keyword evidence="2 5" id="KW-0812">Transmembrane</keyword>
<feature type="transmembrane region" description="Helical" evidence="5">
    <location>
        <begin position="245"/>
        <end position="270"/>
    </location>
</feature>
<dbReference type="EMBL" id="CAJPIN010000028">
    <property type="protein sequence ID" value="CAG2052926.1"/>
    <property type="molecule type" value="Genomic_DNA"/>
</dbReference>
<protein>
    <recommendedName>
        <fullName evidence="6">Major facilitator superfamily (MFS) profile domain-containing protein</fullName>
    </recommendedName>
</protein>
<dbReference type="PROSITE" id="PS50850">
    <property type="entry name" value="MFS"/>
    <property type="match status" value="1"/>
</dbReference>
<dbReference type="InterPro" id="IPR011701">
    <property type="entry name" value="MFS"/>
</dbReference>
<dbReference type="Pfam" id="PF07690">
    <property type="entry name" value="MFS_1"/>
    <property type="match status" value="2"/>
</dbReference>
<organism evidence="7 8">
    <name type="scientific">Timema podura</name>
    <name type="common">Walking stick</name>
    <dbReference type="NCBI Taxonomy" id="61482"/>
    <lineage>
        <taxon>Eukaryota</taxon>
        <taxon>Metazoa</taxon>
        <taxon>Ecdysozoa</taxon>
        <taxon>Arthropoda</taxon>
        <taxon>Hexapoda</taxon>
        <taxon>Insecta</taxon>
        <taxon>Pterygota</taxon>
        <taxon>Neoptera</taxon>
        <taxon>Polyneoptera</taxon>
        <taxon>Phasmatodea</taxon>
        <taxon>Timematodea</taxon>
        <taxon>Timematoidea</taxon>
        <taxon>Timematidae</taxon>
        <taxon>Timema</taxon>
    </lineage>
</organism>
<evidence type="ECO:0000256" key="2">
    <source>
        <dbReference type="ARBA" id="ARBA00022692"/>
    </source>
</evidence>
<name>A0ABN7NAP6_TIMPD</name>
<dbReference type="InterPro" id="IPR050382">
    <property type="entry name" value="MFS_Na/Anion_cotransporter"/>
</dbReference>
<feature type="transmembrane region" description="Helical" evidence="5">
    <location>
        <begin position="32"/>
        <end position="51"/>
    </location>
</feature>
<feature type="transmembrane region" description="Helical" evidence="5">
    <location>
        <begin position="57"/>
        <end position="80"/>
    </location>
</feature>
<dbReference type="SUPFAM" id="SSF103473">
    <property type="entry name" value="MFS general substrate transporter"/>
    <property type="match status" value="2"/>
</dbReference>
<feature type="transmembrane region" description="Helical" evidence="5">
    <location>
        <begin position="528"/>
        <end position="548"/>
    </location>
</feature>
<evidence type="ECO:0000313" key="8">
    <source>
        <dbReference type="Proteomes" id="UP001153148"/>
    </source>
</evidence>
<feature type="transmembrane region" description="Helical" evidence="5">
    <location>
        <begin position="462"/>
        <end position="481"/>
    </location>
</feature>
<evidence type="ECO:0000256" key="1">
    <source>
        <dbReference type="ARBA" id="ARBA00004141"/>
    </source>
</evidence>
<dbReference type="PANTHER" id="PTHR11662">
    <property type="entry name" value="SOLUTE CARRIER FAMILY 17"/>
    <property type="match status" value="1"/>
</dbReference>
<evidence type="ECO:0000256" key="5">
    <source>
        <dbReference type="SAM" id="Phobius"/>
    </source>
</evidence>
<evidence type="ECO:0000259" key="6">
    <source>
        <dbReference type="PROSITE" id="PS50850"/>
    </source>
</evidence>
<feature type="domain" description="Major facilitator superfamily (MFS) profile" evidence="6">
    <location>
        <begin position="1"/>
        <end position="576"/>
    </location>
</feature>
<feature type="transmembrane region" description="Helical" evidence="5">
    <location>
        <begin position="365"/>
        <end position="393"/>
    </location>
</feature>
<feature type="transmembrane region" description="Helical" evidence="5">
    <location>
        <begin position="92"/>
        <end position="115"/>
    </location>
</feature>
<evidence type="ECO:0000256" key="3">
    <source>
        <dbReference type="ARBA" id="ARBA00022989"/>
    </source>
</evidence>
<comment type="caution">
    <text evidence="7">The sequence shown here is derived from an EMBL/GenBank/DDBJ whole genome shotgun (WGS) entry which is preliminary data.</text>
</comment>
<evidence type="ECO:0000256" key="4">
    <source>
        <dbReference type="ARBA" id="ARBA00023136"/>
    </source>
</evidence>
<evidence type="ECO:0000313" key="7">
    <source>
        <dbReference type="EMBL" id="CAG2052926.1"/>
    </source>
</evidence>
<keyword evidence="8" id="KW-1185">Reference proteome</keyword>
<feature type="transmembrane region" description="Helical" evidence="5">
    <location>
        <begin position="487"/>
        <end position="507"/>
    </location>
</feature>
<accession>A0ABN7NAP6</accession>
<dbReference type="InterPro" id="IPR020846">
    <property type="entry name" value="MFS_dom"/>
</dbReference>
<keyword evidence="3 5" id="KW-1133">Transmembrane helix</keyword>
<comment type="subcellular location">
    <subcellularLocation>
        <location evidence="1">Membrane</location>
        <topology evidence="1">Multi-pass membrane protein</topology>
    </subcellularLocation>
</comment>
<gene>
    <name evidence="7" type="ORF">TPAB3V08_LOCUS32</name>
</gene>
<dbReference type="PANTHER" id="PTHR11662:SF399">
    <property type="entry name" value="FI19708P1-RELATED"/>
    <property type="match status" value="1"/>
</dbReference>
<sequence length="666" mass="72461">MQGFLLSAYFYGYSATQLLGGRLSDRFGAKMIMGPGILATGLLSLFTPVVVKWHVAAFAVVRILQGMFSGLFTVSSQCIFSKWFPVQERQKMFSILASSGIISTVLTNSIFGVIAGISWELVFYFCGVLSVAWFLPWQLLVYSTPEQHPRISAGEKNFILKDMEHKEELNKKLANAQVVLSQTFEDGEIKENFPVPWKSIITSPPVWAMISVNSASAFVGYMLMTELPTYLNNLFHISVESVSCIGPSIALLIITLVGCDSTTIVVLLGVMKLFGDAYSGGSVINSLDLASNFVGAVAGINMTIVTLNGILAPQLTGILTDGKDAKEATSRTILRQAIERTNASRFLEISNVKEKVPRLCVPTRYIVALMASMGIFVQFLLKFSVSVAIVAMVKTTSSGATNVTSMDACPNTATISTGTSAKEGEFDWSGTMQGFVLSSFYYGYICTQLLGGRLSEMFGAKLVMGPGILLAGLLSLLAPIAARWHVAAFATIRILVGACVGVFFPALQNLFSKWFPPEEHQRTSGIMYSCMYLSNIISMSVSGVLSGISWDLVFYVYGGCAILWSIPWLFIIYNSPEEHPTISPEELLYITKSSDSEKGHGTDGPLLTIDLCHQSTTEKHIALISFHQLEELVPPSLSARHSRGIANPLEESRRLASGITLKGILT</sequence>
<dbReference type="Proteomes" id="UP001153148">
    <property type="component" value="Unassembled WGS sequence"/>
</dbReference>
<keyword evidence="4 5" id="KW-0472">Membrane</keyword>
<proteinExistence type="predicted"/>
<feature type="transmembrane region" description="Helical" evidence="5">
    <location>
        <begin position="121"/>
        <end position="142"/>
    </location>
</feature>
<reference evidence="7" key="1">
    <citation type="submission" date="2021-03" db="EMBL/GenBank/DDBJ databases">
        <authorList>
            <person name="Tran Van P."/>
        </authorList>
    </citation>
    <scope>NUCLEOTIDE SEQUENCE</scope>
</reference>
<feature type="transmembrane region" description="Helical" evidence="5">
    <location>
        <begin position="554"/>
        <end position="573"/>
    </location>
</feature>
<dbReference type="Gene3D" id="1.20.1250.20">
    <property type="entry name" value="MFS general substrate transporter like domains"/>
    <property type="match status" value="2"/>
</dbReference>
<dbReference type="InterPro" id="IPR036259">
    <property type="entry name" value="MFS_trans_sf"/>
</dbReference>